<evidence type="ECO:0000313" key="1">
    <source>
        <dbReference type="Proteomes" id="UP000887579"/>
    </source>
</evidence>
<protein>
    <submittedName>
        <fullName evidence="2">Serpin domain-containing protein</fullName>
    </submittedName>
</protein>
<accession>A0AC34FNK7</accession>
<organism evidence="1 2">
    <name type="scientific">Panagrolaimus sp. ES5</name>
    <dbReference type="NCBI Taxonomy" id="591445"/>
    <lineage>
        <taxon>Eukaryota</taxon>
        <taxon>Metazoa</taxon>
        <taxon>Ecdysozoa</taxon>
        <taxon>Nematoda</taxon>
        <taxon>Chromadorea</taxon>
        <taxon>Rhabditida</taxon>
        <taxon>Tylenchina</taxon>
        <taxon>Panagrolaimomorpha</taxon>
        <taxon>Panagrolaimoidea</taxon>
        <taxon>Panagrolaimidae</taxon>
        <taxon>Panagrolaimus</taxon>
    </lineage>
</organism>
<dbReference type="WBParaSite" id="ES5_v2.g18921.t1">
    <property type="protein sequence ID" value="ES5_v2.g18921.t1"/>
    <property type="gene ID" value="ES5_v2.g18921"/>
</dbReference>
<evidence type="ECO:0000313" key="2">
    <source>
        <dbReference type="WBParaSite" id="ES5_v2.g18921.t1"/>
    </source>
</evidence>
<dbReference type="Proteomes" id="UP000887579">
    <property type="component" value="Unplaced"/>
</dbReference>
<name>A0AC34FNK7_9BILA</name>
<reference evidence="2" key="1">
    <citation type="submission" date="2022-11" db="UniProtKB">
        <authorList>
            <consortium name="WormBaseParasite"/>
        </authorList>
    </citation>
    <scope>IDENTIFICATION</scope>
</reference>
<proteinExistence type="predicted"/>
<sequence length="277" mass="31724">MFDDEADFALRLISTLNEASEKSIIFSPTSILMGLAMFYVGCDGETAAEIEEFIGKGKSGLFTPHVKAPWKLIFEDFKEMDFKSNPTRKVKMMCRKITTAFDWNYVESENWAALGIPYENYKAWINSCPYLNVAIPFIDVTYDINMNENLQKLGMKTAFTKNCNVSKMTKFPLFLKKVLHKCVIKIDEKGTEASAASSAFINIRSMRQPKTSFIADRPFLYFIVTTKEKPRLPKKDSKSENEEDAESDDDQSDMEEDVYYRECATEPLNLLFVGTYC</sequence>